<dbReference type="GO" id="GO:0008061">
    <property type="term" value="F:chitin binding"/>
    <property type="evidence" value="ECO:0007669"/>
    <property type="project" value="UniProtKB-UniRule"/>
</dbReference>
<evidence type="ECO:0000259" key="15">
    <source>
        <dbReference type="PROSITE" id="PS51782"/>
    </source>
</evidence>
<evidence type="ECO:0000256" key="10">
    <source>
        <dbReference type="ARBA" id="ARBA00023326"/>
    </source>
</evidence>
<dbReference type="PANTHER" id="PTHR47700:SF2">
    <property type="entry name" value="CHITINASE"/>
    <property type="match status" value="1"/>
</dbReference>
<dbReference type="InterPro" id="IPR011583">
    <property type="entry name" value="Chitinase_II/V-like_cat"/>
</dbReference>
<evidence type="ECO:0000259" key="14">
    <source>
        <dbReference type="PROSITE" id="PS50941"/>
    </source>
</evidence>
<keyword evidence="6" id="KW-0146">Chitin degradation</keyword>
<dbReference type="CDD" id="cd00035">
    <property type="entry name" value="ChtBD1"/>
    <property type="match status" value="1"/>
</dbReference>
<feature type="domain" description="LysM" evidence="15">
    <location>
        <begin position="37"/>
        <end position="84"/>
    </location>
</feature>
<dbReference type="PROSITE" id="PS51782">
    <property type="entry name" value="LYSM"/>
    <property type="match status" value="2"/>
</dbReference>
<comment type="similarity">
    <text evidence="2">Belongs to the glycosyl hydrolase 18 family. Chitinase class V subfamily.</text>
</comment>
<dbReference type="AlphaFoldDB" id="A0A6A6TWU7"/>
<dbReference type="InterPro" id="IPR001002">
    <property type="entry name" value="Chitin-bd_1"/>
</dbReference>
<evidence type="ECO:0000256" key="6">
    <source>
        <dbReference type="ARBA" id="ARBA00023024"/>
    </source>
</evidence>
<keyword evidence="11" id="KW-1015">Disulfide bond</keyword>
<keyword evidence="8" id="KW-0119">Carbohydrate metabolism</keyword>
<dbReference type="Gene3D" id="3.10.50.10">
    <property type="match status" value="1"/>
</dbReference>
<dbReference type="OrthoDB" id="73875at2759"/>
<evidence type="ECO:0000256" key="12">
    <source>
        <dbReference type="RuleBase" id="RU000489"/>
    </source>
</evidence>
<keyword evidence="18" id="KW-1185">Reference proteome</keyword>
<feature type="disulfide bond" evidence="11">
    <location>
        <begin position="190"/>
        <end position="202"/>
    </location>
</feature>
<reference evidence="17" key="1">
    <citation type="journal article" date="2020" name="Stud. Mycol.">
        <title>101 Dothideomycetes genomes: a test case for predicting lifestyles and emergence of pathogens.</title>
        <authorList>
            <person name="Haridas S."/>
            <person name="Albert R."/>
            <person name="Binder M."/>
            <person name="Bloem J."/>
            <person name="Labutti K."/>
            <person name="Salamov A."/>
            <person name="Andreopoulos B."/>
            <person name="Baker S."/>
            <person name="Barry K."/>
            <person name="Bills G."/>
            <person name="Bluhm B."/>
            <person name="Cannon C."/>
            <person name="Castanera R."/>
            <person name="Culley D."/>
            <person name="Daum C."/>
            <person name="Ezra D."/>
            <person name="Gonzalez J."/>
            <person name="Henrissat B."/>
            <person name="Kuo A."/>
            <person name="Liang C."/>
            <person name="Lipzen A."/>
            <person name="Lutzoni F."/>
            <person name="Magnuson J."/>
            <person name="Mondo S."/>
            <person name="Nolan M."/>
            <person name="Ohm R."/>
            <person name="Pangilinan J."/>
            <person name="Park H.-J."/>
            <person name="Ramirez L."/>
            <person name="Alfaro M."/>
            <person name="Sun H."/>
            <person name="Tritt A."/>
            <person name="Yoshinaga Y."/>
            <person name="Zwiers L.-H."/>
            <person name="Turgeon B."/>
            <person name="Goodwin S."/>
            <person name="Spatafora J."/>
            <person name="Crous P."/>
            <person name="Grigoriev I."/>
        </authorList>
    </citation>
    <scope>NUCLEOTIDE SEQUENCE</scope>
    <source>
        <strain evidence="17">CBS 115976</strain>
    </source>
</reference>
<organism evidence="17 18">
    <name type="scientific">Microthyrium microscopicum</name>
    <dbReference type="NCBI Taxonomy" id="703497"/>
    <lineage>
        <taxon>Eukaryota</taxon>
        <taxon>Fungi</taxon>
        <taxon>Dikarya</taxon>
        <taxon>Ascomycota</taxon>
        <taxon>Pezizomycotina</taxon>
        <taxon>Dothideomycetes</taxon>
        <taxon>Dothideomycetes incertae sedis</taxon>
        <taxon>Microthyriales</taxon>
        <taxon>Microthyriaceae</taxon>
        <taxon>Microthyrium</taxon>
    </lineage>
</organism>
<evidence type="ECO:0000256" key="5">
    <source>
        <dbReference type="ARBA" id="ARBA00022801"/>
    </source>
</evidence>
<feature type="domain" description="GH18" evidence="16">
    <location>
        <begin position="235"/>
        <end position="595"/>
    </location>
</feature>
<dbReference type="PROSITE" id="PS01095">
    <property type="entry name" value="GH18_1"/>
    <property type="match status" value="1"/>
</dbReference>
<dbReference type="Gene3D" id="3.10.350.10">
    <property type="entry name" value="LysM domain"/>
    <property type="match status" value="2"/>
</dbReference>
<dbReference type="Proteomes" id="UP000799302">
    <property type="component" value="Unassembled WGS sequence"/>
</dbReference>
<dbReference type="GO" id="GO:0000272">
    <property type="term" value="P:polysaccharide catabolic process"/>
    <property type="evidence" value="ECO:0007669"/>
    <property type="project" value="UniProtKB-KW"/>
</dbReference>
<dbReference type="Pfam" id="PF01476">
    <property type="entry name" value="LysM"/>
    <property type="match status" value="2"/>
</dbReference>
<evidence type="ECO:0000256" key="3">
    <source>
        <dbReference type="ARBA" id="ARBA00012729"/>
    </source>
</evidence>
<dbReference type="InterPro" id="IPR001579">
    <property type="entry name" value="Glyco_hydro_18_chit_AS"/>
</dbReference>
<dbReference type="Gene3D" id="3.30.60.10">
    <property type="entry name" value="Endochitinase-like"/>
    <property type="match status" value="1"/>
</dbReference>
<feature type="disulfide bond" evidence="11">
    <location>
        <begin position="195"/>
        <end position="209"/>
    </location>
</feature>
<evidence type="ECO:0000256" key="9">
    <source>
        <dbReference type="ARBA" id="ARBA00023295"/>
    </source>
</evidence>
<dbReference type="Pfam" id="PF00704">
    <property type="entry name" value="Glyco_hydro_18"/>
    <property type="match status" value="1"/>
</dbReference>
<dbReference type="InterPro" id="IPR036779">
    <property type="entry name" value="LysM_dom_sf"/>
</dbReference>
<gene>
    <name evidence="17" type="ORF">BT63DRAFT_461162</name>
</gene>
<feature type="chain" id="PRO_5025650409" description="chitinase" evidence="13">
    <location>
        <begin position="22"/>
        <end position="595"/>
    </location>
</feature>
<dbReference type="SUPFAM" id="SSF51445">
    <property type="entry name" value="(Trans)glycosidases"/>
    <property type="match status" value="1"/>
</dbReference>
<feature type="domain" description="Chitin-binding type-1" evidence="14">
    <location>
        <begin position="164"/>
        <end position="223"/>
    </location>
</feature>
<evidence type="ECO:0000256" key="13">
    <source>
        <dbReference type="SAM" id="SignalP"/>
    </source>
</evidence>
<accession>A0A6A6TWU7</accession>
<dbReference type="SUPFAM" id="SSF54106">
    <property type="entry name" value="LysM domain"/>
    <property type="match status" value="2"/>
</dbReference>
<dbReference type="PANTHER" id="PTHR47700">
    <property type="entry name" value="V CHITINASE, PUTATIVE (AFU_ORTHOLOGUE AFUA_6G13720)-RELATED"/>
    <property type="match status" value="1"/>
</dbReference>
<keyword evidence="13" id="KW-0732">Signal</keyword>
<dbReference type="CDD" id="cd00118">
    <property type="entry name" value="LysM"/>
    <property type="match status" value="2"/>
</dbReference>
<dbReference type="InterPro" id="IPR029070">
    <property type="entry name" value="Chitinase_insertion_sf"/>
</dbReference>
<feature type="domain" description="LysM" evidence="15">
    <location>
        <begin position="103"/>
        <end position="151"/>
    </location>
</feature>
<evidence type="ECO:0000256" key="4">
    <source>
        <dbReference type="ARBA" id="ARBA00022669"/>
    </source>
</evidence>
<evidence type="ECO:0000256" key="2">
    <source>
        <dbReference type="ARBA" id="ARBA00008682"/>
    </source>
</evidence>
<keyword evidence="7" id="KW-0843">Virulence</keyword>
<dbReference type="SMART" id="SM00257">
    <property type="entry name" value="LysM"/>
    <property type="match status" value="2"/>
</dbReference>
<proteinExistence type="inferred from homology"/>
<sequence>MRATETLFLSAVISSCSVTASFLPTSTFVVPQQSECAAIRVQPGDGCWAVANKCSPSITVEQLKEYNPKQSLCETLVAGDALCCTPGQLPDMRPKPRPDGTCYSYSVKAGDGCWDIANKAGLKVGDLDSLNKETWGWTGCSGLKPKDRICVSVGAPPLPEPIANAQCGPQKPGTTWNRHNDKSLASLNPCPLNACCTIWGQCGVTAEHCTPQGRDKCISNCGMGIVNNKQEPAKFRTVGYFNGDNIKRKCLTMNASDIDTSKYTHIHYAFGEIDPIDFNVNKTANQEQFRKFANLTNTKRIISFGGWTGSNGPDSDIIRNAISEKSRIQFAIRVAQFVLAWKLDGVDFDWEYAEATTADTANYLQFLELVRSILTPEHSVSIAVMSGYNTMKQYPMLEIARVVDYITYMAYDLHGQWGVGNKWAQSGCPSGNCLRSHLNLTETFHGLSMITKSGVPASKILVGVTSYGRSFNMAQAGCDGPMCTFTGTKDMSEAKPGNCTASRGVLAEAEIMDIARNQSRVTRHFVDAHSDILVYDKTQWVAYFGHYTKEERVANYKLLNFGGIADWSVDQQVRRPPPARVQSPATYHVKLEGAW</sequence>
<keyword evidence="5 12" id="KW-0378">Hydrolase</keyword>
<keyword evidence="10" id="KW-0624">Polysaccharide degradation</keyword>
<comment type="caution">
    <text evidence="11">Lacks conserved residue(s) required for the propagation of feature annotation.</text>
</comment>
<evidence type="ECO:0000256" key="11">
    <source>
        <dbReference type="PROSITE-ProRule" id="PRU00261"/>
    </source>
</evidence>
<dbReference type="InterPro" id="IPR053214">
    <property type="entry name" value="LysM12-like"/>
</dbReference>
<dbReference type="InterPro" id="IPR036861">
    <property type="entry name" value="Endochitinase-like_sf"/>
</dbReference>
<evidence type="ECO:0000259" key="16">
    <source>
        <dbReference type="PROSITE" id="PS51910"/>
    </source>
</evidence>
<dbReference type="InterPro" id="IPR001223">
    <property type="entry name" value="Glyco_hydro18_cat"/>
</dbReference>
<keyword evidence="4 11" id="KW-0147">Chitin-binding</keyword>
<name>A0A6A6TWU7_9PEZI</name>
<dbReference type="SMART" id="SM00636">
    <property type="entry name" value="Glyco_18"/>
    <property type="match status" value="1"/>
</dbReference>
<dbReference type="EC" id="3.2.1.14" evidence="3"/>
<evidence type="ECO:0000256" key="1">
    <source>
        <dbReference type="ARBA" id="ARBA00000822"/>
    </source>
</evidence>
<dbReference type="SUPFAM" id="SSF54556">
    <property type="entry name" value="Chitinase insertion domain"/>
    <property type="match status" value="1"/>
</dbReference>
<dbReference type="Gene3D" id="3.20.20.80">
    <property type="entry name" value="Glycosidases"/>
    <property type="match status" value="1"/>
</dbReference>
<feature type="signal peptide" evidence="13">
    <location>
        <begin position="1"/>
        <end position="21"/>
    </location>
</feature>
<dbReference type="PROSITE" id="PS51910">
    <property type="entry name" value="GH18_2"/>
    <property type="match status" value="1"/>
</dbReference>
<dbReference type="EMBL" id="MU004245">
    <property type="protein sequence ID" value="KAF2663433.1"/>
    <property type="molecule type" value="Genomic_DNA"/>
</dbReference>
<keyword evidence="9 12" id="KW-0326">Glycosidase</keyword>
<dbReference type="PROSITE" id="PS50941">
    <property type="entry name" value="CHIT_BIND_I_2"/>
    <property type="match status" value="1"/>
</dbReference>
<protein>
    <recommendedName>
        <fullName evidence="3">chitinase</fullName>
        <ecNumber evidence="3">3.2.1.14</ecNumber>
    </recommendedName>
</protein>
<dbReference type="GO" id="GO:0006032">
    <property type="term" value="P:chitin catabolic process"/>
    <property type="evidence" value="ECO:0007669"/>
    <property type="project" value="UniProtKB-KW"/>
</dbReference>
<evidence type="ECO:0000256" key="8">
    <source>
        <dbReference type="ARBA" id="ARBA00023277"/>
    </source>
</evidence>
<dbReference type="PROSITE" id="PS51257">
    <property type="entry name" value="PROKAR_LIPOPROTEIN"/>
    <property type="match status" value="1"/>
</dbReference>
<dbReference type="SMART" id="SM00270">
    <property type="entry name" value="ChtBD1"/>
    <property type="match status" value="1"/>
</dbReference>
<dbReference type="GO" id="GO:0008843">
    <property type="term" value="F:endochitinase activity"/>
    <property type="evidence" value="ECO:0007669"/>
    <property type="project" value="UniProtKB-EC"/>
</dbReference>
<comment type="catalytic activity">
    <reaction evidence="1">
        <text>Random endo-hydrolysis of N-acetyl-beta-D-glucosaminide (1-&gt;4)-beta-linkages in chitin and chitodextrins.</text>
        <dbReference type="EC" id="3.2.1.14"/>
    </reaction>
</comment>
<evidence type="ECO:0000313" key="17">
    <source>
        <dbReference type="EMBL" id="KAF2663433.1"/>
    </source>
</evidence>
<evidence type="ECO:0000313" key="18">
    <source>
        <dbReference type="Proteomes" id="UP000799302"/>
    </source>
</evidence>
<evidence type="ECO:0000256" key="7">
    <source>
        <dbReference type="ARBA" id="ARBA00023026"/>
    </source>
</evidence>
<dbReference type="InterPro" id="IPR018392">
    <property type="entry name" value="LysM"/>
</dbReference>
<dbReference type="SUPFAM" id="SSF57016">
    <property type="entry name" value="Plant lectins/antimicrobial peptides"/>
    <property type="match status" value="1"/>
</dbReference>
<feature type="disulfide bond" evidence="11">
    <location>
        <begin position="217"/>
        <end position="221"/>
    </location>
</feature>
<dbReference type="InterPro" id="IPR017853">
    <property type="entry name" value="GH"/>
</dbReference>